<protein>
    <submittedName>
        <fullName evidence="1">Uncharacterized protein</fullName>
    </submittedName>
</protein>
<accession>A0ABP9NY28</accession>
<gene>
    <name evidence="1" type="ORF">GCM10023320_59880</name>
</gene>
<sequence length="69" mass="7540">MLTALGQRFPPRAGQPVPRLRWVLVVRKTELCFVHSGVRLGQLSEPGYFGADGVKADRRSSGMLGSDLT</sequence>
<reference evidence="2" key="1">
    <citation type="journal article" date="2019" name="Int. J. Syst. Evol. Microbiol.">
        <title>The Global Catalogue of Microorganisms (GCM) 10K type strain sequencing project: providing services to taxonomists for standard genome sequencing and annotation.</title>
        <authorList>
            <consortium name="The Broad Institute Genomics Platform"/>
            <consortium name="The Broad Institute Genome Sequencing Center for Infectious Disease"/>
            <person name="Wu L."/>
            <person name="Ma J."/>
        </authorList>
    </citation>
    <scope>NUCLEOTIDE SEQUENCE [LARGE SCALE GENOMIC DNA]</scope>
    <source>
        <strain evidence="2">JCM 18302</strain>
    </source>
</reference>
<proteinExistence type="predicted"/>
<evidence type="ECO:0000313" key="1">
    <source>
        <dbReference type="EMBL" id="GAA5133547.1"/>
    </source>
</evidence>
<dbReference type="EMBL" id="BAABJO010000027">
    <property type="protein sequence ID" value="GAA5133547.1"/>
    <property type="molecule type" value="Genomic_DNA"/>
</dbReference>
<organism evidence="1 2">
    <name type="scientific">Pseudonocardia adelaidensis</name>
    <dbReference type="NCBI Taxonomy" id="648754"/>
    <lineage>
        <taxon>Bacteria</taxon>
        <taxon>Bacillati</taxon>
        <taxon>Actinomycetota</taxon>
        <taxon>Actinomycetes</taxon>
        <taxon>Pseudonocardiales</taxon>
        <taxon>Pseudonocardiaceae</taxon>
        <taxon>Pseudonocardia</taxon>
    </lineage>
</organism>
<comment type="caution">
    <text evidence="1">The sequence shown here is derived from an EMBL/GenBank/DDBJ whole genome shotgun (WGS) entry which is preliminary data.</text>
</comment>
<keyword evidence="2" id="KW-1185">Reference proteome</keyword>
<name>A0ABP9NY28_9PSEU</name>
<dbReference type="Proteomes" id="UP001500804">
    <property type="component" value="Unassembled WGS sequence"/>
</dbReference>
<evidence type="ECO:0000313" key="2">
    <source>
        <dbReference type="Proteomes" id="UP001500804"/>
    </source>
</evidence>